<evidence type="ECO:0000313" key="2">
    <source>
        <dbReference type="Proteomes" id="UP000676984"/>
    </source>
</evidence>
<organism evidence="1 2">
    <name type="scientific">ssRNA phage SRR7976323_4</name>
    <dbReference type="NCBI Taxonomy" id="2786691"/>
    <lineage>
        <taxon>Viruses</taxon>
        <taxon>Riboviria</taxon>
        <taxon>Orthornavirae</taxon>
        <taxon>Lenarviricota</taxon>
        <taxon>Leviviricetes</taxon>
        <taxon>Norzivirales</taxon>
        <taxon>Fiersviridae</taxon>
        <taxon>Gunawavirus</taxon>
        <taxon>Gunawavirus borboradaptatum</taxon>
    </lineage>
</organism>
<name>A0A8S5L161_9VIRU</name>
<dbReference type="RefSeq" id="YP_010769372.1">
    <property type="nucleotide sequence ID" value="NC_073954.1"/>
</dbReference>
<keyword evidence="1" id="KW-0167">Capsid protein</keyword>
<dbReference type="GO" id="GO:0019028">
    <property type="term" value="C:viral capsid"/>
    <property type="evidence" value="ECO:0007669"/>
    <property type="project" value="UniProtKB-KW"/>
</dbReference>
<gene>
    <name evidence="1" type="primary">SRR7976323_4_2</name>
</gene>
<evidence type="ECO:0000313" key="1">
    <source>
        <dbReference type="EMBL" id="DAD51164.1"/>
    </source>
</evidence>
<reference evidence="1" key="1">
    <citation type="submission" date="2020-09" db="EMBL/GenBank/DDBJ databases">
        <title>Leviviricetes taxonomy.</title>
        <authorList>
            <person name="Stockdale S.R."/>
            <person name="Callanan J."/>
            <person name="Adriaenssens E.M."/>
            <person name="Kuhn J.H."/>
            <person name="Rumnieks J."/>
            <person name="Shkoporov A."/>
            <person name="Draper L.A."/>
            <person name="Ross P."/>
            <person name="Hill C."/>
        </authorList>
    </citation>
    <scope>NUCLEOTIDE SEQUENCE</scope>
</reference>
<dbReference type="Proteomes" id="UP000676984">
    <property type="component" value="Segment"/>
</dbReference>
<protein>
    <submittedName>
        <fullName evidence="1">Coat protein</fullName>
    </submittedName>
</protein>
<keyword evidence="2" id="KW-1185">Reference proteome</keyword>
<proteinExistence type="predicted"/>
<dbReference type="KEGG" id="vg:80398367"/>
<sequence>MPQMANITVKDAAGADVVLTALTPSSGDRAALWRYDALNTLPLLRPTYQVTTTYNGPRDARRTVVTGSYPISDPVLATVKARIPFRLEATLPLNVDTVDTDDAVVIMQNFIKSALITEVLKSGFNAT</sequence>
<keyword evidence="1" id="KW-0946">Virion</keyword>
<dbReference type="EMBL" id="BK013739">
    <property type="protein sequence ID" value="DAD51164.1"/>
    <property type="molecule type" value="Genomic_RNA"/>
</dbReference>
<dbReference type="GeneID" id="80398367"/>
<accession>A0A8S5L161</accession>